<dbReference type="Pfam" id="PF19328">
    <property type="entry name" value="DAP_DH_C"/>
    <property type="match status" value="1"/>
</dbReference>
<dbReference type="STRING" id="1415166.NONO_c43340"/>
<feature type="domain" description="2,4-diaminopentanoate dehydrogenase C-terminal" evidence="1">
    <location>
        <begin position="147"/>
        <end position="341"/>
    </location>
</feature>
<organism evidence="2 3">
    <name type="scientific">Nocardia nova SH22a</name>
    <dbReference type="NCBI Taxonomy" id="1415166"/>
    <lineage>
        <taxon>Bacteria</taxon>
        <taxon>Bacillati</taxon>
        <taxon>Actinomycetota</taxon>
        <taxon>Actinomycetes</taxon>
        <taxon>Mycobacteriales</taxon>
        <taxon>Nocardiaceae</taxon>
        <taxon>Nocardia</taxon>
    </lineage>
</organism>
<name>W5TJG2_9NOCA</name>
<accession>W5TJG2</accession>
<reference evidence="2 3" key="1">
    <citation type="journal article" date="2014" name="Appl. Environ. Microbiol.">
        <title>Insights into the Microbial Degradation of Rubber and Gutta-Percha by Analysis of the Complete Genome of Nocardia nova SH22a.</title>
        <authorList>
            <person name="Luo Q."/>
            <person name="Hiessl S."/>
            <person name="Poehlein A."/>
            <person name="Daniel R."/>
            <person name="Steinbuchel A."/>
        </authorList>
    </citation>
    <scope>NUCLEOTIDE SEQUENCE [LARGE SCALE GENOMIC DNA]</scope>
    <source>
        <strain evidence="2">SH22a</strain>
    </source>
</reference>
<evidence type="ECO:0000259" key="1">
    <source>
        <dbReference type="Pfam" id="PF19328"/>
    </source>
</evidence>
<keyword evidence="3" id="KW-1185">Reference proteome</keyword>
<dbReference type="KEGG" id="nno:NONO_c43340"/>
<dbReference type="EMBL" id="CP006850">
    <property type="protein sequence ID" value="AHH19118.1"/>
    <property type="molecule type" value="Genomic_DNA"/>
</dbReference>
<evidence type="ECO:0000313" key="3">
    <source>
        <dbReference type="Proteomes" id="UP000019150"/>
    </source>
</evidence>
<dbReference type="RefSeq" id="WP_025350532.1">
    <property type="nucleotide sequence ID" value="NZ_CP006850.1"/>
</dbReference>
<dbReference type="HOGENOM" id="CLU_050509_0_0_11"/>
<dbReference type="Proteomes" id="UP000019150">
    <property type="component" value="Chromosome"/>
</dbReference>
<dbReference type="SUPFAM" id="SSF51735">
    <property type="entry name" value="NAD(P)-binding Rossmann-fold domains"/>
    <property type="match status" value="1"/>
</dbReference>
<dbReference type="InterPro" id="IPR045760">
    <property type="entry name" value="DAP_DH_C"/>
</dbReference>
<proteinExistence type="predicted"/>
<protein>
    <submittedName>
        <fullName evidence="2">Dihydrodipicolinate reductase</fullName>
    </submittedName>
</protein>
<dbReference type="AlphaFoldDB" id="W5TJG2"/>
<sequence length="347" mass="36248">MSPDTAPSDPVLRVAQWATGNIGSRALRAVIAHPGMELAGLYVHGPGKAGTDAGALCGVADTGVAATNSIDDILAARPDCVLYMPQVFDAGEICRLLESGVNIVTTCGRVHHPASMDAALRDRIESACRAGGTSIHATGSSPGFITEAIPLALASIQRRLDGLLIEEFADLSQRDSPAMLFEVMGFGQPATAFDQGRADYVGGSFAPSLLLLADTLGLEAGEVRTHGEYATTPADVGIAAGTLSAGTVAAQRITVSVGPILTFRATWYCAKVLDADWDLRDTGWHIDIAGDAPLDVDLRFPFALDRMSEMSPGYTANRAVNAVPAVCRAEPGIRTTLDLPHLISALV</sequence>
<dbReference type="InterPro" id="IPR036291">
    <property type="entry name" value="NAD(P)-bd_dom_sf"/>
</dbReference>
<dbReference type="CDD" id="cd24146">
    <property type="entry name" value="nat-AmDH_N_like"/>
    <property type="match status" value="1"/>
</dbReference>
<evidence type="ECO:0000313" key="2">
    <source>
        <dbReference type="EMBL" id="AHH19118.1"/>
    </source>
</evidence>
<dbReference type="Gene3D" id="3.40.50.720">
    <property type="entry name" value="NAD(P)-binding Rossmann-like Domain"/>
    <property type="match status" value="1"/>
</dbReference>
<gene>
    <name evidence="2" type="ORF">NONO_c43340</name>
</gene>
<dbReference type="eggNOG" id="COG3804">
    <property type="taxonomic scope" value="Bacteria"/>
</dbReference>
<dbReference type="OrthoDB" id="4759936at2"/>
<dbReference type="PATRIC" id="fig|1415166.3.peg.4450"/>